<comment type="subcellular location">
    <subcellularLocation>
        <location evidence="1 10">Endoplasmic reticulum membrane</location>
        <topology evidence="1 10">Multi-pass membrane protein</topology>
    </subcellularLocation>
</comment>
<keyword evidence="6 10" id="KW-0812">Transmembrane</keyword>
<feature type="transmembrane region" description="Helical" evidence="10">
    <location>
        <begin position="298"/>
        <end position="317"/>
    </location>
</feature>
<feature type="transmembrane region" description="Helical" evidence="10">
    <location>
        <begin position="326"/>
        <end position="345"/>
    </location>
</feature>
<dbReference type="OrthoDB" id="5589195at2759"/>
<dbReference type="GO" id="GO:0005789">
    <property type="term" value="C:endoplasmic reticulum membrane"/>
    <property type="evidence" value="ECO:0007669"/>
    <property type="project" value="UniProtKB-SubCell"/>
</dbReference>
<evidence type="ECO:0000256" key="6">
    <source>
        <dbReference type="ARBA" id="ARBA00022692"/>
    </source>
</evidence>
<keyword evidence="12" id="KW-1185">Reference proteome</keyword>
<dbReference type="Proteomes" id="UP000054560">
    <property type="component" value="Unassembled WGS sequence"/>
</dbReference>
<keyword evidence="7 10" id="KW-0256">Endoplasmic reticulum</keyword>
<protein>
    <recommendedName>
        <fullName evidence="10">Alpha-1,3-glucosyltransferase</fullName>
        <ecNumber evidence="10">2.4.1.-</ecNumber>
    </recommendedName>
</protein>
<accession>A0A0L0GBZ4</accession>
<feature type="transmembrane region" description="Helical" evidence="10">
    <location>
        <begin position="79"/>
        <end position="98"/>
    </location>
</feature>
<dbReference type="EMBL" id="KQ241652">
    <property type="protein sequence ID" value="KNC86416.1"/>
    <property type="molecule type" value="Genomic_DNA"/>
</dbReference>
<proteinExistence type="inferred from homology"/>
<comment type="similarity">
    <text evidence="3 10">Belongs to the ALG6/ALG8 glucosyltransferase family.</text>
</comment>
<comment type="pathway">
    <text evidence="2 10">Protein modification; protein glycosylation.</text>
</comment>
<dbReference type="UniPathway" id="UPA00378"/>
<keyword evidence="9 10" id="KW-0472">Membrane</keyword>
<sequence>METSLLEHDTFIIDGESGDNETEDGQRVVEVYELMGAGCFVGSFMYKQMSLYFALPFFAFLLGKAVRYSDTWAIATSRVAAIGGAVITVVVLCVLPVASDMESVTALVKRIFPVGRGLYEDKVANIWCSISPAVKLMQLYSKNTLARLCMVSTLALAAPKCIHLVKNPTAKNFLVTLLNCSLAFFLVSYHVHEKSILLPVMPASALLLHYPLVSVLVNTYGFIRLGSVSAGGGCDSVDDKIHIICLPFPPTHSIYPLIKREGSGLYLLAVAVIYLLAVQPLVWSHVDRLGEWSQRATHLLYLSAFGCVVLIGCDLAIPPPARLPDLWTLLITTYSCAHFVVIYLLTLLPDIPSPVCDGVPATGKKRI</sequence>
<evidence type="ECO:0000256" key="5">
    <source>
        <dbReference type="ARBA" id="ARBA00022679"/>
    </source>
</evidence>
<keyword evidence="4 10" id="KW-0328">Glycosyltransferase</keyword>
<evidence type="ECO:0000313" key="11">
    <source>
        <dbReference type="EMBL" id="KNC86416.1"/>
    </source>
</evidence>
<evidence type="ECO:0000256" key="7">
    <source>
        <dbReference type="ARBA" id="ARBA00022824"/>
    </source>
</evidence>
<dbReference type="Pfam" id="PF03155">
    <property type="entry name" value="Alg6_Alg8"/>
    <property type="match status" value="2"/>
</dbReference>
<evidence type="ECO:0000313" key="12">
    <source>
        <dbReference type="Proteomes" id="UP000054560"/>
    </source>
</evidence>
<evidence type="ECO:0000256" key="4">
    <source>
        <dbReference type="ARBA" id="ARBA00022676"/>
    </source>
</evidence>
<name>A0A0L0GBZ4_9EUKA</name>
<dbReference type="EC" id="2.4.1.-" evidence="10"/>
<keyword evidence="5 10" id="KW-0808">Transferase</keyword>
<feature type="transmembrane region" description="Helical" evidence="10">
    <location>
        <begin position="49"/>
        <end position="67"/>
    </location>
</feature>
<comment type="caution">
    <text evidence="10">Lacks conserved residue(s) required for the propagation of feature annotation.</text>
</comment>
<feature type="transmembrane region" description="Helical" evidence="10">
    <location>
        <begin position="172"/>
        <end position="190"/>
    </location>
</feature>
<dbReference type="PANTHER" id="PTHR12413">
    <property type="entry name" value="DOLICHYL GLYCOSYLTRANSFERASE"/>
    <property type="match status" value="1"/>
</dbReference>
<dbReference type="GeneID" id="25901926"/>
<dbReference type="InterPro" id="IPR004856">
    <property type="entry name" value="Glyco_trans_ALG6/ALG8"/>
</dbReference>
<evidence type="ECO:0000256" key="1">
    <source>
        <dbReference type="ARBA" id="ARBA00004477"/>
    </source>
</evidence>
<evidence type="ECO:0000256" key="2">
    <source>
        <dbReference type="ARBA" id="ARBA00004922"/>
    </source>
</evidence>
<dbReference type="GO" id="GO:0042281">
    <property type="term" value="F:dolichyl pyrophosphate Man9GlcNAc2 alpha-1,3-glucosyltransferase activity"/>
    <property type="evidence" value="ECO:0007669"/>
    <property type="project" value="TreeGrafter"/>
</dbReference>
<keyword evidence="8 10" id="KW-1133">Transmembrane helix</keyword>
<reference evidence="11 12" key="1">
    <citation type="submission" date="2011-02" db="EMBL/GenBank/DDBJ databases">
        <title>The Genome Sequence of Sphaeroforma arctica JP610.</title>
        <authorList>
            <consortium name="The Broad Institute Genome Sequencing Platform"/>
            <person name="Russ C."/>
            <person name="Cuomo C."/>
            <person name="Young S.K."/>
            <person name="Zeng Q."/>
            <person name="Gargeya S."/>
            <person name="Alvarado L."/>
            <person name="Berlin A."/>
            <person name="Chapman S.B."/>
            <person name="Chen Z."/>
            <person name="Freedman E."/>
            <person name="Gellesch M."/>
            <person name="Goldberg J."/>
            <person name="Griggs A."/>
            <person name="Gujja S."/>
            <person name="Heilman E."/>
            <person name="Heiman D."/>
            <person name="Howarth C."/>
            <person name="Mehta T."/>
            <person name="Neiman D."/>
            <person name="Pearson M."/>
            <person name="Roberts A."/>
            <person name="Saif S."/>
            <person name="Shea T."/>
            <person name="Shenoy N."/>
            <person name="Sisk P."/>
            <person name="Stolte C."/>
            <person name="Sykes S."/>
            <person name="White J."/>
            <person name="Yandava C."/>
            <person name="Burger G."/>
            <person name="Gray M.W."/>
            <person name="Holland P.W.H."/>
            <person name="King N."/>
            <person name="Lang F.B.F."/>
            <person name="Roger A.J."/>
            <person name="Ruiz-Trillo I."/>
            <person name="Haas B."/>
            <person name="Nusbaum C."/>
            <person name="Birren B."/>
        </authorList>
    </citation>
    <scope>NUCLEOTIDE SEQUENCE [LARGE SCALE GENOMIC DNA]</scope>
    <source>
        <strain evidence="11 12">JP610</strain>
    </source>
</reference>
<organism evidence="11 12">
    <name type="scientific">Sphaeroforma arctica JP610</name>
    <dbReference type="NCBI Taxonomy" id="667725"/>
    <lineage>
        <taxon>Eukaryota</taxon>
        <taxon>Ichthyosporea</taxon>
        <taxon>Ichthyophonida</taxon>
        <taxon>Sphaeroforma</taxon>
    </lineage>
</organism>
<evidence type="ECO:0000256" key="10">
    <source>
        <dbReference type="RuleBase" id="RU363110"/>
    </source>
</evidence>
<gene>
    <name evidence="11" type="ORF">SARC_01422</name>
</gene>
<feature type="transmembrane region" description="Helical" evidence="10">
    <location>
        <begin position="265"/>
        <end position="286"/>
    </location>
</feature>
<dbReference type="STRING" id="667725.A0A0L0GBZ4"/>
<feature type="transmembrane region" description="Helical" evidence="10">
    <location>
        <begin position="196"/>
        <end position="217"/>
    </location>
</feature>
<dbReference type="PANTHER" id="PTHR12413:SF1">
    <property type="entry name" value="DOLICHYL PYROPHOSPHATE MAN9GLCNAC2 ALPHA-1,3-GLUCOSYLTRANSFERASE"/>
    <property type="match status" value="1"/>
</dbReference>
<dbReference type="RefSeq" id="XP_014160318.1">
    <property type="nucleotide sequence ID" value="XM_014304843.1"/>
</dbReference>
<dbReference type="eggNOG" id="KOG2575">
    <property type="taxonomic scope" value="Eukaryota"/>
</dbReference>
<dbReference type="AlphaFoldDB" id="A0A0L0GBZ4"/>
<evidence type="ECO:0000256" key="3">
    <source>
        <dbReference type="ARBA" id="ARBA00008715"/>
    </source>
</evidence>
<evidence type="ECO:0000256" key="8">
    <source>
        <dbReference type="ARBA" id="ARBA00022989"/>
    </source>
</evidence>
<evidence type="ECO:0000256" key="9">
    <source>
        <dbReference type="ARBA" id="ARBA00023136"/>
    </source>
</evidence>